<evidence type="ECO:0000313" key="1">
    <source>
        <dbReference type="EMBL" id="GIG06513.1"/>
    </source>
</evidence>
<dbReference type="Proteomes" id="UP000630887">
    <property type="component" value="Unassembled WGS sequence"/>
</dbReference>
<comment type="caution">
    <text evidence="1">The sequence shown here is derived from an EMBL/GenBank/DDBJ whole genome shotgun (WGS) entry which is preliminary data.</text>
</comment>
<sequence>MLPDRAAAVPVPAADCQHVPVDVWQELTAEQYAVMVNATEEAYLSGVIYDHNFHTNAVPTGTGLVAPPISEEMVRFLIPRFADVVADLIERGWIEIREPHDGEWNSAGPMTDEEVAAALADPDTWLWHEQRANRLIMLMTTSTWDDMAKRS</sequence>
<gene>
    <name evidence="1" type="ORF">Cco03nite_32130</name>
</gene>
<dbReference type="EMBL" id="BONI01000024">
    <property type="protein sequence ID" value="GIG06513.1"/>
    <property type="molecule type" value="Genomic_DNA"/>
</dbReference>
<name>A0A8J3P7L7_9ACTN</name>
<accession>A0A8J3P7L7</accession>
<proteinExistence type="predicted"/>
<keyword evidence="2" id="KW-1185">Reference proteome</keyword>
<organism evidence="1 2">
    <name type="scientific">Catellatospora coxensis</name>
    <dbReference type="NCBI Taxonomy" id="310354"/>
    <lineage>
        <taxon>Bacteria</taxon>
        <taxon>Bacillati</taxon>
        <taxon>Actinomycetota</taxon>
        <taxon>Actinomycetes</taxon>
        <taxon>Micromonosporales</taxon>
        <taxon>Micromonosporaceae</taxon>
        <taxon>Catellatospora</taxon>
    </lineage>
</organism>
<dbReference type="AlphaFoldDB" id="A0A8J3P7L7"/>
<protein>
    <submittedName>
        <fullName evidence="1">Uncharacterized protein</fullName>
    </submittedName>
</protein>
<reference evidence="1 2" key="1">
    <citation type="submission" date="2021-01" db="EMBL/GenBank/DDBJ databases">
        <title>Whole genome shotgun sequence of Catellatospora coxensis NBRC 107359.</title>
        <authorList>
            <person name="Komaki H."/>
            <person name="Tamura T."/>
        </authorList>
    </citation>
    <scope>NUCLEOTIDE SEQUENCE [LARGE SCALE GENOMIC DNA]</scope>
    <source>
        <strain evidence="1 2">NBRC 107359</strain>
    </source>
</reference>
<evidence type="ECO:0000313" key="2">
    <source>
        <dbReference type="Proteomes" id="UP000630887"/>
    </source>
</evidence>